<keyword evidence="1" id="KW-0472">Membrane</keyword>
<gene>
    <name evidence="2" type="ORF">OPV22_023527</name>
</gene>
<keyword evidence="3" id="KW-1185">Reference proteome</keyword>
<organism evidence="2 3">
    <name type="scientific">Ensete ventricosum</name>
    <name type="common">Abyssinian banana</name>
    <name type="synonym">Musa ensete</name>
    <dbReference type="NCBI Taxonomy" id="4639"/>
    <lineage>
        <taxon>Eukaryota</taxon>
        <taxon>Viridiplantae</taxon>
        <taxon>Streptophyta</taxon>
        <taxon>Embryophyta</taxon>
        <taxon>Tracheophyta</taxon>
        <taxon>Spermatophyta</taxon>
        <taxon>Magnoliopsida</taxon>
        <taxon>Liliopsida</taxon>
        <taxon>Zingiberales</taxon>
        <taxon>Musaceae</taxon>
        <taxon>Ensete</taxon>
    </lineage>
</organism>
<dbReference type="Proteomes" id="UP001222027">
    <property type="component" value="Unassembled WGS sequence"/>
</dbReference>
<proteinExistence type="predicted"/>
<evidence type="ECO:0000313" key="3">
    <source>
        <dbReference type="Proteomes" id="UP001222027"/>
    </source>
</evidence>
<accession>A0AAV8QUU5</accession>
<evidence type="ECO:0000256" key="1">
    <source>
        <dbReference type="SAM" id="Phobius"/>
    </source>
</evidence>
<keyword evidence="1" id="KW-1133">Transmembrane helix</keyword>
<feature type="transmembrane region" description="Helical" evidence="1">
    <location>
        <begin position="20"/>
        <end position="44"/>
    </location>
</feature>
<dbReference type="AlphaFoldDB" id="A0AAV8QUU5"/>
<name>A0AAV8QUU5_ENSVE</name>
<reference evidence="2 3" key="1">
    <citation type="submission" date="2022-12" db="EMBL/GenBank/DDBJ databases">
        <title>Chromosome-scale assembly of the Ensete ventricosum genome.</title>
        <authorList>
            <person name="Dussert Y."/>
            <person name="Stocks J."/>
            <person name="Wendawek A."/>
            <person name="Woldeyes F."/>
            <person name="Nichols R.A."/>
            <person name="Borrell J.S."/>
        </authorList>
    </citation>
    <scope>NUCLEOTIDE SEQUENCE [LARGE SCALE GENOMIC DNA]</scope>
    <source>
        <strain evidence="3">cv. Maze</strain>
        <tissue evidence="2">Seeds</tissue>
    </source>
</reference>
<protein>
    <submittedName>
        <fullName evidence="2">Uncharacterized protein</fullName>
    </submittedName>
</protein>
<comment type="caution">
    <text evidence="2">The sequence shown here is derived from an EMBL/GenBank/DDBJ whole genome shotgun (WGS) entry which is preliminary data.</text>
</comment>
<evidence type="ECO:0000313" key="2">
    <source>
        <dbReference type="EMBL" id="KAJ8479800.1"/>
    </source>
</evidence>
<keyword evidence="1" id="KW-0812">Transmembrane</keyword>
<dbReference type="EMBL" id="JAQQAF010000006">
    <property type="protein sequence ID" value="KAJ8479800.1"/>
    <property type="molecule type" value="Genomic_DNA"/>
</dbReference>
<sequence>MSALNHGDAMYMGTLIEKRVLLVLSPFNHASFLSVVTSLFQAFVLPAAEVRLYCGFLCGRGELAGSDWELSLSFVIFIPEADAGLPLLTHSFQYPPKQFIGIRERFGLC</sequence>